<gene>
    <name evidence="1" type="ORF">HERIO_742</name>
</gene>
<reference evidence="1 2" key="1">
    <citation type="journal article" date="2017" name="Environ. Microbiol.">
        <title>Decay of the glycolytic pathway and adaptation to intranuclear parasitism within Enterocytozoonidae microsporidia.</title>
        <authorList>
            <person name="Wiredu Boakye D."/>
            <person name="Jaroenlak P."/>
            <person name="Prachumwat A."/>
            <person name="Williams T.A."/>
            <person name="Bateman K.S."/>
            <person name="Itsathitphaisarn O."/>
            <person name="Sritunyalucksana K."/>
            <person name="Paszkiewicz K.H."/>
            <person name="Moore K.A."/>
            <person name="Stentiford G.D."/>
            <person name="Williams B.A."/>
        </authorList>
    </citation>
    <scope>NUCLEOTIDE SEQUENCE [LARGE SCALE GENOMIC DNA]</scope>
    <source>
        <strain evidence="1 2">GB1</strain>
    </source>
</reference>
<dbReference type="VEuPathDB" id="MicrosporidiaDB:HERIO_742"/>
<protein>
    <submittedName>
        <fullName evidence="1">Uncharacterized protein</fullName>
    </submittedName>
</protein>
<comment type="caution">
    <text evidence="1">The sequence shown here is derived from an EMBL/GenBank/DDBJ whole genome shotgun (WGS) entry which is preliminary data.</text>
</comment>
<dbReference type="AlphaFoldDB" id="A0A1X0QC59"/>
<proteinExistence type="predicted"/>
<evidence type="ECO:0000313" key="1">
    <source>
        <dbReference type="EMBL" id="ORD97371.1"/>
    </source>
</evidence>
<dbReference type="VEuPathDB" id="MicrosporidiaDB:A0H76_15"/>
<keyword evidence="2" id="KW-1185">Reference proteome</keyword>
<organism evidence="1 2">
    <name type="scientific">Hepatospora eriocheir</name>
    <dbReference type="NCBI Taxonomy" id="1081669"/>
    <lineage>
        <taxon>Eukaryota</taxon>
        <taxon>Fungi</taxon>
        <taxon>Fungi incertae sedis</taxon>
        <taxon>Microsporidia</taxon>
        <taxon>Hepatosporidae</taxon>
        <taxon>Hepatospora</taxon>
    </lineage>
</organism>
<name>A0A1X0QC59_9MICR</name>
<accession>A0A1X0QC59</accession>
<sequence>MVKEQESKKYYTQTQETEITLVKNSLSKRQTSSNRICTFDSDIEYKEIEMTPAKSVYLLSPLAHEEIAGSPMSMRYTSIRKLSFNRKSNKKLNFFK</sequence>
<evidence type="ECO:0000313" key="2">
    <source>
        <dbReference type="Proteomes" id="UP000192356"/>
    </source>
</evidence>
<dbReference type="EMBL" id="LVKB01000025">
    <property type="protein sequence ID" value="ORD97371.1"/>
    <property type="molecule type" value="Genomic_DNA"/>
</dbReference>
<dbReference type="Proteomes" id="UP000192356">
    <property type="component" value="Unassembled WGS sequence"/>
</dbReference>